<feature type="transmembrane region" description="Helical" evidence="1">
    <location>
        <begin position="53"/>
        <end position="77"/>
    </location>
</feature>
<accession>A0ABS3JAI1</accession>
<dbReference type="EMBL" id="JAFMYW010000001">
    <property type="protein sequence ID" value="MBO0946990.1"/>
    <property type="molecule type" value="Genomic_DNA"/>
</dbReference>
<name>A0ABS3JAI1_9BACT</name>
<dbReference type="RefSeq" id="WP_207326917.1">
    <property type="nucleotide sequence ID" value="NZ_JAFMYW010000001.1"/>
</dbReference>
<keyword evidence="3" id="KW-1185">Reference proteome</keyword>
<feature type="transmembrane region" description="Helical" evidence="1">
    <location>
        <begin position="22"/>
        <end position="41"/>
    </location>
</feature>
<evidence type="ECO:0000256" key="1">
    <source>
        <dbReference type="SAM" id="Phobius"/>
    </source>
</evidence>
<organism evidence="2 3">
    <name type="scientific">Fibrella forsythiae</name>
    <dbReference type="NCBI Taxonomy" id="2817061"/>
    <lineage>
        <taxon>Bacteria</taxon>
        <taxon>Pseudomonadati</taxon>
        <taxon>Bacteroidota</taxon>
        <taxon>Cytophagia</taxon>
        <taxon>Cytophagales</taxon>
        <taxon>Spirosomataceae</taxon>
        <taxon>Fibrella</taxon>
    </lineage>
</organism>
<protein>
    <submittedName>
        <fullName evidence="2">Uncharacterized protein</fullName>
    </submittedName>
</protein>
<comment type="caution">
    <text evidence="2">The sequence shown here is derived from an EMBL/GenBank/DDBJ whole genome shotgun (WGS) entry which is preliminary data.</text>
</comment>
<keyword evidence="1" id="KW-0812">Transmembrane</keyword>
<gene>
    <name evidence="2" type="ORF">J2I46_00235</name>
</gene>
<evidence type="ECO:0000313" key="2">
    <source>
        <dbReference type="EMBL" id="MBO0946990.1"/>
    </source>
</evidence>
<reference evidence="2 3" key="1">
    <citation type="submission" date="2021-03" db="EMBL/GenBank/DDBJ databases">
        <title>Fibrella sp. HMF5405 genome sequencing and assembly.</title>
        <authorList>
            <person name="Kang H."/>
            <person name="Kim H."/>
            <person name="Bae S."/>
            <person name="Joh K."/>
        </authorList>
    </citation>
    <scope>NUCLEOTIDE SEQUENCE [LARGE SCALE GENOMIC DNA]</scope>
    <source>
        <strain evidence="2 3">HMF5405</strain>
    </source>
</reference>
<keyword evidence="1" id="KW-0472">Membrane</keyword>
<evidence type="ECO:0000313" key="3">
    <source>
        <dbReference type="Proteomes" id="UP000664628"/>
    </source>
</evidence>
<sequence length="78" mass="8638">MITIQRPGELVFMDNPTDLTPIFYFVWALFSLVFGVVGVVLSWRLGPAGFPRFCVVGVRILTLLLLVSAGVFFVLAFS</sequence>
<proteinExistence type="predicted"/>
<keyword evidence="1" id="KW-1133">Transmembrane helix</keyword>
<dbReference type="Proteomes" id="UP000664628">
    <property type="component" value="Unassembled WGS sequence"/>
</dbReference>